<keyword evidence="1" id="KW-0812">Transmembrane</keyword>
<keyword evidence="4" id="KW-1185">Reference proteome</keyword>
<dbReference type="AlphaFoldDB" id="A0A371ISJ4"/>
<dbReference type="OrthoDB" id="339559at2"/>
<dbReference type="EMBL" id="NOJZ02000012">
    <property type="protein sequence ID" value="RDY23460.1"/>
    <property type="molecule type" value="Genomic_DNA"/>
</dbReference>
<feature type="transmembrane region" description="Helical" evidence="1">
    <location>
        <begin position="58"/>
        <end position="75"/>
    </location>
</feature>
<sequence>MKMNFEITKDDYINFNLHHLENSKSQKNTFNILRYVIPIIFSILIYFIGTGILNQQSIYWIIVAIIFSIIWILTYPKQYKKLIAKQTDKILSEGDNSSIFGSKSLEIVDGTIVVKGDFTSETVSLESIKDIKVYEDMILIYISGFVAHIIPRRYLDKETEKEFIKELKNS</sequence>
<evidence type="ECO:0000313" key="4">
    <source>
        <dbReference type="Proteomes" id="UP000243494"/>
    </source>
</evidence>
<evidence type="ECO:0000313" key="3">
    <source>
        <dbReference type="EMBL" id="RDY23460.1"/>
    </source>
</evidence>
<feature type="transmembrane region" description="Helical" evidence="1">
    <location>
        <begin position="32"/>
        <end position="52"/>
    </location>
</feature>
<dbReference type="Pfam" id="PF14317">
    <property type="entry name" value="YcxB"/>
    <property type="match status" value="1"/>
</dbReference>
<evidence type="ECO:0000256" key="1">
    <source>
        <dbReference type="SAM" id="Phobius"/>
    </source>
</evidence>
<dbReference type="InterPro" id="IPR025588">
    <property type="entry name" value="YcxB-like_C"/>
</dbReference>
<protein>
    <submittedName>
        <fullName evidence="3">YcxB family protein</fullName>
    </submittedName>
</protein>
<reference evidence="3 4" key="1">
    <citation type="journal article" date="2017" name="Genome Announc.">
        <title>Draft Genome Sequence of Romboutsia maritimum sp. nov. Strain CCRI-22766(T), Isolated from Coastal Estuarine Mud.</title>
        <authorList>
            <person name="Maheux A.F."/>
            <person name="Boudreau D.K."/>
            <person name="Berube E."/>
            <person name="Boissinot M."/>
            <person name="Raymond F."/>
            <person name="Brodeur S."/>
            <person name="Corbeil J."/>
            <person name="Brightwell G."/>
            <person name="Broda D."/>
            <person name="Omar R.F."/>
            <person name="Bergeron M.G."/>
        </authorList>
    </citation>
    <scope>NUCLEOTIDE SEQUENCE [LARGE SCALE GENOMIC DNA]</scope>
    <source>
        <strain evidence="3 4">CCRI-22766</strain>
    </source>
</reference>
<organism evidence="3 4">
    <name type="scientific">Romboutsia maritimum</name>
    <dbReference type="NCBI Taxonomy" id="2020948"/>
    <lineage>
        <taxon>Bacteria</taxon>
        <taxon>Bacillati</taxon>
        <taxon>Bacillota</taxon>
        <taxon>Clostridia</taxon>
        <taxon>Peptostreptococcales</taxon>
        <taxon>Peptostreptococcaceae</taxon>
        <taxon>Romboutsia</taxon>
    </lineage>
</organism>
<feature type="domain" description="YcxB-like C-terminal" evidence="2">
    <location>
        <begin position="111"/>
        <end position="165"/>
    </location>
</feature>
<proteinExistence type="predicted"/>
<keyword evidence="1" id="KW-1133">Transmembrane helix</keyword>
<comment type="caution">
    <text evidence="3">The sequence shown here is derived from an EMBL/GenBank/DDBJ whole genome shotgun (WGS) entry which is preliminary data.</text>
</comment>
<evidence type="ECO:0000259" key="2">
    <source>
        <dbReference type="Pfam" id="PF14317"/>
    </source>
</evidence>
<dbReference type="RefSeq" id="WP_115976060.1">
    <property type="nucleotide sequence ID" value="NZ_NOJZ02000012.1"/>
</dbReference>
<gene>
    <name evidence="3" type="ORF">CHF27_008215</name>
</gene>
<keyword evidence="1" id="KW-0472">Membrane</keyword>
<accession>A0A371ISJ4</accession>
<dbReference type="Proteomes" id="UP000243494">
    <property type="component" value="Unassembled WGS sequence"/>
</dbReference>
<name>A0A371ISJ4_9FIRM</name>